<accession>A0A422NVF1</accession>
<protein>
    <submittedName>
        <fullName evidence="2">Uncharacterized protein</fullName>
    </submittedName>
</protein>
<sequence>MKRALNPNAGEFHPTGGGLNALGSFKERDSRSSSLKGSFVPATASPPQHNTANPIDTVSFFSSDGNVEACHFIPVTRSLVECRAAFYEHSESTRCKHMEFERLLRLGYFGAHEANELSISSASVAGEHRAFWFSYSTAYFRMAHDVVQELELGTPLPANQSPPAASAEAASTAPGSVPNVAGFTSDVAELQRQREFLREAYLSKLRPLVPYSIRKQLALRAKRASAVSHEDVLKAVNYALDIFFLFTRLQFLRFLDASSGLSYSACVQFLAKLRERLLKSEVAEPFLSVGLVLMLISTVHIKSAQRAVETASSETNFLRLKVQWLFCTYFPSLVVAFLAGSPLQSVEELRHAFLATNQDDFLPMLRDSPAAIAAIQQLISYNNKTATLWSVTLGEVVNFVLQHLAHTDRAKHRDSSVKFLLAEPTALDDYLHVRCPTVLASLLDSANAAVEEKNSQDVLHPEGELNERSKEFHALAMKSASASGGSEYETVYFSLLTLANMGCFTATELSWLMAALEDSYIAGGHASAMDAFLSSIACASLTPTAHELLDVLRALMRGGHKPLQLQALMEFRSVIEGQTKQVPPEGTAMERAGEP</sequence>
<feature type="region of interest" description="Disordered" evidence="1">
    <location>
        <begin position="1"/>
        <end position="24"/>
    </location>
</feature>
<dbReference type="AlphaFoldDB" id="A0A422NVF1"/>
<organism evidence="2 3">
    <name type="scientific">Trypanosoma conorhini</name>
    <dbReference type="NCBI Taxonomy" id="83891"/>
    <lineage>
        <taxon>Eukaryota</taxon>
        <taxon>Discoba</taxon>
        <taxon>Euglenozoa</taxon>
        <taxon>Kinetoplastea</taxon>
        <taxon>Metakinetoplastina</taxon>
        <taxon>Trypanosomatida</taxon>
        <taxon>Trypanosomatidae</taxon>
        <taxon>Trypanosoma</taxon>
    </lineage>
</organism>
<dbReference type="RefSeq" id="XP_029226029.1">
    <property type="nucleotide sequence ID" value="XM_029373849.1"/>
</dbReference>
<feature type="region of interest" description="Disordered" evidence="1">
    <location>
        <begin position="32"/>
        <end position="51"/>
    </location>
</feature>
<dbReference type="OrthoDB" id="245803at2759"/>
<dbReference type="EMBL" id="MKKU01000510">
    <property type="protein sequence ID" value="RNF09429.1"/>
    <property type="molecule type" value="Genomic_DNA"/>
</dbReference>
<dbReference type="GeneID" id="40320593"/>
<keyword evidence="3" id="KW-1185">Reference proteome</keyword>
<proteinExistence type="predicted"/>
<evidence type="ECO:0000256" key="1">
    <source>
        <dbReference type="SAM" id="MobiDB-lite"/>
    </source>
</evidence>
<comment type="caution">
    <text evidence="2">The sequence shown here is derived from an EMBL/GenBank/DDBJ whole genome shotgun (WGS) entry which is preliminary data.</text>
</comment>
<evidence type="ECO:0000313" key="3">
    <source>
        <dbReference type="Proteomes" id="UP000284403"/>
    </source>
</evidence>
<gene>
    <name evidence="2" type="ORF">Tco025E_06982</name>
</gene>
<dbReference type="Proteomes" id="UP000284403">
    <property type="component" value="Unassembled WGS sequence"/>
</dbReference>
<reference evidence="2 3" key="1">
    <citation type="journal article" date="2018" name="BMC Genomics">
        <title>Genomic comparison of Trypanosoma conorhini and Trypanosoma rangeli to Trypanosoma cruzi strains of high and low virulence.</title>
        <authorList>
            <person name="Bradwell K.R."/>
            <person name="Koparde V.N."/>
            <person name="Matveyev A.V."/>
            <person name="Serrano M.G."/>
            <person name="Alves J.M."/>
            <person name="Parikh H."/>
            <person name="Huang B."/>
            <person name="Lee V."/>
            <person name="Espinosa-Alvarez O."/>
            <person name="Ortiz P.A."/>
            <person name="Costa-Martins A.G."/>
            <person name="Teixeira M.M."/>
            <person name="Buck G.A."/>
        </authorList>
    </citation>
    <scope>NUCLEOTIDE SEQUENCE [LARGE SCALE GENOMIC DNA]</scope>
    <source>
        <strain evidence="2 3">025E</strain>
    </source>
</reference>
<evidence type="ECO:0000313" key="2">
    <source>
        <dbReference type="EMBL" id="RNF09429.1"/>
    </source>
</evidence>
<name>A0A422NVF1_9TRYP</name>